<dbReference type="EC" id="2.7.13.3" evidence="2"/>
<dbReference type="SMART" id="SM00388">
    <property type="entry name" value="HisKA"/>
    <property type="match status" value="1"/>
</dbReference>
<keyword evidence="6" id="KW-0812">Transmembrane</keyword>
<keyword evidence="4 8" id="KW-0418">Kinase</keyword>
<dbReference type="InterPro" id="IPR003594">
    <property type="entry name" value="HATPase_dom"/>
</dbReference>
<dbReference type="SUPFAM" id="SSF55874">
    <property type="entry name" value="ATPase domain of HSP90 chaperone/DNA topoisomerase II/histidine kinase"/>
    <property type="match status" value="1"/>
</dbReference>
<accession>A0A2N6JXL4</accession>
<comment type="catalytic activity">
    <reaction evidence="1">
        <text>ATP + protein L-histidine = ADP + protein N-phospho-L-histidine.</text>
        <dbReference type="EC" id="2.7.13.3"/>
    </reaction>
</comment>
<feature type="domain" description="Histidine kinase" evidence="7">
    <location>
        <begin position="139"/>
        <end position="371"/>
    </location>
</feature>
<dbReference type="CDD" id="cd00082">
    <property type="entry name" value="HisKA"/>
    <property type="match status" value="1"/>
</dbReference>
<dbReference type="PANTHER" id="PTHR43547:SF2">
    <property type="entry name" value="HYBRID SIGNAL TRANSDUCTION HISTIDINE KINASE C"/>
    <property type="match status" value="1"/>
</dbReference>
<dbReference type="Gene3D" id="3.30.565.10">
    <property type="entry name" value="Histidine kinase-like ATPase, C-terminal domain"/>
    <property type="match status" value="1"/>
</dbReference>
<protein>
    <recommendedName>
        <fullName evidence="2">histidine kinase</fullName>
        <ecNumber evidence="2">2.7.13.3</ecNumber>
    </recommendedName>
</protein>
<dbReference type="AlphaFoldDB" id="A0A2N6JXL4"/>
<keyword evidence="3" id="KW-0597">Phosphoprotein</keyword>
<dbReference type="Proteomes" id="UP000235036">
    <property type="component" value="Unassembled WGS sequence"/>
</dbReference>
<evidence type="ECO:0000256" key="2">
    <source>
        <dbReference type="ARBA" id="ARBA00012438"/>
    </source>
</evidence>
<evidence type="ECO:0000313" key="9">
    <source>
        <dbReference type="Proteomes" id="UP000235036"/>
    </source>
</evidence>
<dbReference type="InterPro" id="IPR003661">
    <property type="entry name" value="HisK_dim/P_dom"/>
</dbReference>
<keyword evidence="6" id="KW-0472">Membrane</keyword>
<evidence type="ECO:0000256" key="4">
    <source>
        <dbReference type="ARBA" id="ARBA00022777"/>
    </source>
</evidence>
<reference evidence="8 9" key="1">
    <citation type="submission" date="2017-08" db="EMBL/GenBank/DDBJ databases">
        <title>Genomes of Fischerella (Mastigocladus) sp. strains.</title>
        <authorList>
            <person name="Miller S.R."/>
        </authorList>
    </citation>
    <scope>NUCLEOTIDE SEQUENCE [LARGE SCALE GENOMIC DNA]</scope>
    <source>
        <strain evidence="8 9">CCMEE 5323</strain>
    </source>
</reference>
<keyword evidence="5" id="KW-0902">Two-component regulatory system</keyword>
<comment type="caution">
    <text evidence="8">The sequence shown here is derived from an EMBL/GenBank/DDBJ whole genome shotgun (WGS) entry which is preliminary data.</text>
</comment>
<evidence type="ECO:0000256" key="6">
    <source>
        <dbReference type="SAM" id="Phobius"/>
    </source>
</evidence>
<dbReference type="PROSITE" id="PS50109">
    <property type="entry name" value="HIS_KIN"/>
    <property type="match status" value="1"/>
</dbReference>
<proteinExistence type="predicted"/>
<feature type="transmembrane region" description="Helical" evidence="6">
    <location>
        <begin position="61"/>
        <end position="78"/>
    </location>
</feature>
<dbReference type="SMART" id="SM00387">
    <property type="entry name" value="HATPase_c"/>
    <property type="match status" value="1"/>
</dbReference>
<keyword evidence="4 8" id="KW-0808">Transferase</keyword>
<dbReference type="SUPFAM" id="SSF47384">
    <property type="entry name" value="Homodimeric domain of signal transducing histidine kinase"/>
    <property type="match status" value="1"/>
</dbReference>
<dbReference type="CDD" id="cd00075">
    <property type="entry name" value="HATPase"/>
    <property type="match status" value="1"/>
</dbReference>
<feature type="transmembrane region" description="Helical" evidence="6">
    <location>
        <begin position="84"/>
        <end position="107"/>
    </location>
</feature>
<dbReference type="Pfam" id="PF02518">
    <property type="entry name" value="HATPase_c"/>
    <property type="match status" value="1"/>
</dbReference>
<sequence length="382" mass="42350">MASLKTKLQSQNWHLGKTLLILGVFIVIATLEYTTPTDYVFGYLYSGAILLVNSWFGERATLQATFLAVCLTMLNLWIPGREAVVISTVSSRVIASMALIVTGFLILRLRRSQQAIALTQAKLESQEQLVRLREDFASTLTHDLKTPLLGAIETIKAFQEEKFGAVSPIQQKVLATMVRSHQTSLQFVETLLDVYRNDTEGLKLNLAPVDLVAIAEDVASNLAALASNRRVYITFDYGDSDFRQSLWVLGDTLQLERVFTNLLVNAINHSRRGGHVEVVLESQASHQIVKILDTGAGILPNEFSHLFERFYQGHSDRQAKGSGLGLYLSRQIIEAHGGTIWAENRVSAKDTLSSDTTTTGAIFGFKLPVYPHSVNSYKTDNC</sequence>
<keyword evidence="9" id="KW-1185">Reference proteome</keyword>
<dbReference type="InterPro" id="IPR005467">
    <property type="entry name" value="His_kinase_dom"/>
</dbReference>
<dbReference type="PRINTS" id="PR00344">
    <property type="entry name" value="BCTRLSENSOR"/>
</dbReference>
<evidence type="ECO:0000259" key="7">
    <source>
        <dbReference type="PROSITE" id="PS50109"/>
    </source>
</evidence>
<dbReference type="Gene3D" id="1.10.287.130">
    <property type="match status" value="1"/>
</dbReference>
<evidence type="ECO:0000256" key="1">
    <source>
        <dbReference type="ARBA" id="ARBA00000085"/>
    </source>
</evidence>
<keyword evidence="6" id="KW-1133">Transmembrane helix</keyword>
<dbReference type="InterPro" id="IPR036890">
    <property type="entry name" value="HATPase_C_sf"/>
</dbReference>
<dbReference type="EMBL" id="NRQW01000532">
    <property type="protein sequence ID" value="PLZ85192.1"/>
    <property type="molecule type" value="Genomic_DNA"/>
</dbReference>
<dbReference type="Pfam" id="PF00512">
    <property type="entry name" value="HisKA"/>
    <property type="match status" value="1"/>
</dbReference>
<organism evidence="8 9">
    <name type="scientific">Fischerella muscicola CCMEE 5323</name>
    <dbReference type="NCBI Taxonomy" id="2019572"/>
    <lineage>
        <taxon>Bacteria</taxon>
        <taxon>Bacillati</taxon>
        <taxon>Cyanobacteriota</taxon>
        <taxon>Cyanophyceae</taxon>
        <taxon>Nostocales</taxon>
        <taxon>Hapalosiphonaceae</taxon>
        <taxon>Fischerella</taxon>
    </lineage>
</organism>
<dbReference type="PANTHER" id="PTHR43547">
    <property type="entry name" value="TWO-COMPONENT HISTIDINE KINASE"/>
    <property type="match status" value="1"/>
</dbReference>
<dbReference type="InterPro" id="IPR004358">
    <property type="entry name" value="Sig_transdc_His_kin-like_C"/>
</dbReference>
<evidence type="ECO:0000256" key="5">
    <source>
        <dbReference type="ARBA" id="ARBA00023012"/>
    </source>
</evidence>
<gene>
    <name evidence="8" type="ORF">CEN44_22745</name>
</gene>
<name>A0A2N6JXL4_FISMU</name>
<feature type="transmembrane region" description="Helical" evidence="6">
    <location>
        <begin position="12"/>
        <end position="33"/>
    </location>
</feature>
<dbReference type="RefSeq" id="WP_016865591.1">
    <property type="nucleotide sequence ID" value="NZ_CAWNVR010000661.1"/>
</dbReference>
<evidence type="ECO:0000256" key="3">
    <source>
        <dbReference type="ARBA" id="ARBA00022553"/>
    </source>
</evidence>
<dbReference type="InterPro" id="IPR036097">
    <property type="entry name" value="HisK_dim/P_sf"/>
</dbReference>
<evidence type="ECO:0000313" key="8">
    <source>
        <dbReference type="EMBL" id="PLZ85192.1"/>
    </source>
</evidence>
<dbReference type="GO" id="GO:0000155">
    <property type="term" value="F:phosphorelay sensor kinase activity"/>
    <property type="evidence" value="ECO:0007669"/>
    <property type="project" value="InterPro"/>
</dbReference>